<name>A0ABW2C6D3_9PSEU</name>
<reference evidence="3" key="1">
    <citation type="journal article" date="2019" name="Int. J. Syst. Evol. Microbiol.">
        <title>The Global Catalogue of Microorganisms (GCM) 10K type strain sequencing project: providing services to taxonomists for standard genome sequencing and annotation.</title>
        <authorList>
            <consortium name="The Broad Institute Genomics Platform"/>
            <consortium name="The Broad Institute Genome Sequencing Center for Infectious Disease"/>
            <person name="Wu L."/>
            <person name="Ma J."/>
        </authorList>
    </citation>
    <scope>NUCLEOTIDE SEQUENCE [LARGE SCALE GENOMIC DNA]</scope>
    <source>
        <strain evidence="3">KCTC 32255</strain>
    </source>
</reference>
<dbReference type="RefSeq" id="WP_345394411.1">
    <property type="nucleotide sequence ID" value="NZ_BAABLA010000021.1"/>
</dbReference>
<dbReference type="InterPro" id="IPR023365">
    <property type="entry name" value="Sortase_dom-sf"/>
</dbReference>
<proteinExistence type="predicted"/>
<gene>
    <name evidence="2" type="ORF">ACFQGD_23260</name>
</gene>
<accession>A0ABW2C6D3</accession>
<evidence type="ECO:0000256" key="1">
    <source>
        <dbReference type="ARBA" id="ARBA00022801"/>
    </source>
</evidence>
<sequence length="152" mass="16155">MSPAEPVDLAIPSLDVTAPIMDLGLQSDGSLEVPPGADQAGWYTGAPTPGELGPAIIAAHVNWDGEDGPFARLHELTPGSRVVVSRADGTRAVFAVKRVEQYPKARFPTERVYGDIDHAGLRLITCGGEFDSAADSYEDNIIAFARLVAPER</sequence>
<dbReference type="NCBIfam" id="NF033748">
    <property type="entry name" value="class_F_sortase"/>
    <property type="match status" value="1"/>
</dbReference>
<dbReference type="InterPro" id="IPR042001">
    <property type="entry name" value="Sortase_F"/>
</dbReference>
<dbReference type="Proteomes" id="UP001596337">
    <property type="component" value="Unassembled WGS sequence"/>
</dbReference>
<dbReference type="InterPro" id="IPR005754">
    <property type="entry name" value="Sortase"/>
</dbReference>
<comment type="caution">
    <text evidence="2">The sequence shown here is derived from an EMBL/GenBank/DDBJ whole genome shotgun (WGS) entry which is preliminary data.</text>
</comment>
<organism evidence="2 3">
    <name type="scientific">Haloechinothrix salitolerans</name>
    <dbReference type="NCBI Taxonomy" id="926830"/>
    <lineage>
        <taxon>Bacteria</taxon>
        <taxon>Bacillati</taxon>
        <taxon>Actinomycetota</taxon>
        <taxon>Actinomycetes</taxon>
        <taxon>Pseudonocardiales</taxon>
        <taxon>Pseudonocardiaceae</taxon>
        <taxon>Haloechinothrix</taxon>
    </lineage>
</organism>
<protein>
    <submittedName>
        <fullName evidence="2">Class F sortase</fullName>
    </submittedName>
</protein>
<keyword evidence="1" id="KW-0378">Hydrolase</keyword>
<dbReference type="SUPFAM" id="SSF63817">
    <property type="entry name" value="Sortase"/>
    <property type="match status" value="1"/>
</dbReference>
<keyword evidence="3" id="KW-1185">Reference proteome</keyword>
<dbReference type="CDD" id="cd05829">
    <property type="entry name" value="Sortase_F"/>
    <property type="match status" value="1"/>
</dbReference>
<dbReference type="Pfam" id="PF04203">
    <property type="entry name" value="Sortase"/>
    <property type="match status" value="1"/>
</dbReference>
<dbReference type="EMBL" id="JBHSXX010000001">
    <property type="protein sequence ID" value="MFC6870065.1"/>
    <property type="molecule type" value="Genomic_DNA"/>
</dbReference>
<dbReference type="Gene3D" id="2.40.260.10">
    <property type="entry name" value="Sortase"/>
    <property type="match status" value="1"/>
</dbReference>
<evidence type="ECO:0000313" key="3">
    <source>
        <dbReference type="Proteomes" id="UP001596337"/>
    </source>
</evidence>
<evidence type="ECO:0000313" key="2">
    <source>
        <dbReference type="EMBL" id="MFC6870065.1"/>
    </source>
</evidence>